<sequence length="123" mass="13292">MAPLLELHPLLLRLAEAFSQTRELLPFLGVCSHGDRCLCCHGKSQNLRGRGLDLPIQSAAELCRLGGSSAVLQPLIGRERSRPVMKRRCVTGDSACSIRPSVSSSSRSAAFSCSSCFRCSDSR</sequence>
<name>A0A4Z2FR70_9TELE</name>
<evidence type="ECO:0000313" key="1">
    <source>
        <dbReference type="EMBL" id="TNN43648.1"/>
    </source>
</evidence>
<dbReference type="EMBL" id="SRLO01000953">
    <property type="protein sequence ID" value="TNN43648.1"/>
    <property type="molecule type" value="Genomic_DNA"/>
</dbReference>
<accession>A0A4Z2FR70</accession>
<gene>
    <name evidence="1" type="ORF">EYF80_046148</name>
</gene>
<dbReference type="Proteomes" id="UP000314294">
    <property type="component" value="Unassembled WGS sequence"/>
</dbReference>
<reference evidence="1 2" key="1">
    <citation type="submission" date="2019-03" db="EMBL/GenBank/DDBJ databases">
        <title>First draft genome of Liparis tanakae, snailfish: a comprehensive survey of snailfish specific genes.</title>
        <authorList>
            <person name="Kim W."/>
            <person name="Song I."/>
            <person name="Jeong J.-H."/>
            <person name="Kim D."/>
            <person name="Kim S."/>
            <person name="Ryu S."/>
            <person name="Song J.Y."/>
            <person name="Lee S.K."/>
        </authorList>
    </citation>
    <scope>NUCLEOTIDE SEQUENCE [LARGE SCALE GENOMIC DNA]</scope>
    <source>
        <tissue evidence="1">Muscle</tissue>
    </source>
</reference>
<dbReference type="AlphaFoldDB" id="A0A4Z2FR70"/>
<proteinExistence type="predicted"/>
<protein>
    <submittedName>
        <fullName evidence="1">Uncharacterized protein</fullName>
    </submittedName>
</protein>
<comment type="caution">
    <text evidence="1">The sequence shown here is derived from an EMBL/GenBank/DDBJ whole genome shotgun (WGS) entry which is preliminary data.</text>
</comment>
<keyword evidence="2" id="KW-1185">Reference proteome</keyword>
<organism evidence="1 2">
    <name type="scientific">Liparis tanakae</name>
    <name type="common">Tanaka's snailfish</name>
    <dbReference type="NCBI Taxonomy" id="230148"/>
    <lineage>
        <taxon>Eukaryota</taxon>
        <taxon>Metazoa</taxon>
        <taxon>Chordata</taxon>
        <taxon>Craniata</taxon>
        <taxon>Vertebrata</taxon>
        <taxon>Euteleostomi</taxon>
        <taxon>Actinopterygii</taxon>
        <taxon>Neopterygii</taxon>
        <taxon>Teleostei</taxon>
        <taxon>Neoteleostei</taxon>
        <taxon>Acanthomorphata</taxon>
        <taxon>Eupercaria</taxon>
        <taxon>Perciformes</taxon>
        <taxon>Cottioidei</taxon>
        <taxon>Cottales</taxon>
        <taxon>Liparidae</taxon>
        <taxon>Liparis</taxon>
    </lineage>
</organism>
<evidence type="ECO:0000313" key="2">
    <source>
        <dbReference type="Proteomes" id="UP000314294"/>
    </source>
</evidence>